<protein>
    <submittedName>
        <fullName evidence="2">Uncharacterized protein</fullName>
    </submittedName>
</protein>
<dbReference type="EMBL" id="NMOS02000003">
    <property type="protein sequence ID" value="RDH40859.1"/>
    <property type="molecule type" value="Genomic_DNA"/>
</dbReference>
<dbReference type="Proteomes" id="UP000226429">
    <property type="component" value="Unassembled WGS sequence"/>
</dbReference>
<proteinExistence type="predicted"/>
<name>A0A370CJ22_9COXI</name>
<dbReference type="AlphaFoldDB" id="A0A370CJ22"/>
<gene>
    <name evidence="2" type="ORF">CFE62_001640</name>
</gene>
<evidence type="ECO:0000313" key="2">
    <source>
        <dbReference type="EMBL" id="RDH40859.1"/>
    </source>
</evidence>
<reference evidence="2 3" key="1">
    <citation type="journal article" date="2017" name="Int. J. Syst. Evol. Microbiol.">
        <title>Aquarickettsiella crustaci n. gen. n. sp. (Gammaproteobacteria: Legionellales: Coxiellaceae); a bacterial pathogen of the freshwater crustacean: Gammarus fossarum (Malacostraca: Amphipoda).</title>
        <authorList>
            <person name="Bojko J."/>
            <person name="Dunn A.M."/>
            <person name="Stebbing P.D."/>
            <person name="Van Aerle R."/>
            <person name="Bacela-Spychalska K."/>
            <person name="Bean T.P."/>
            <person name="Stentiford G.D."/>
        </authorList>
    </citation>
    <scope>NUCLEOTIDE SEQUENCE [LARGE SCALE GENOMIC DNA]</scope>
    <source>
        <strain evidence="2">RA15029</strain>
    </source>
</reference>
<evidence type="ECO:0000256" key="1">
    <source>
        <dbReference type="SAM" id="MobiDB-lite"/>
    </source>
</evidence>
<sequence>MELLPMNYSNNTFIKIINLVDLDNALNDTMIYERVKNAFFRLLKGEVLGGTLARLDEDKALNQAICKLLKTTYNIVLKDLEDDILKETLNKIKKDEDLYKDLYQDLDDKQLVAKLRAATHDDELSDAFDTALRNVLNAWFSRVEKHKLKLCKTLQTEALQRGNINYYLEVSKVLNWLSFEYCQSADATKEFIKKHIGTIIESNHPNKTLERLQLFHFAQLRELDSDRFKKFLDTSLEHLQAFEQLVGNSSSKDPGYPRIENIAIDTLNQKNVRAFIASPALSPLKIINKEPSEPINFFTFLSVLWWALVNRNKNSQGLIARFVTAFEEIQNKNKEFKAYQEELSELIKKYQNIYNSGLDRLALKILDENGEVKNEIDFMALANDLCALSYLYCFGITLAKKNPIMDKFFEKFNYPNTVDPIVKGKLEVLSWIYQGFYGNMDNAGKEFIQQHLDKIMGCNRPKEALNALFFIFFYKLHDKTNANDIIDAVLKNNSPESFFKEFMIRLVSLNEHPNLLKEDEVSSVLVQCSQSSTNGASEITTLKKAAKIPGPITAWCSFYGCKGHRSLEADANNNEPDTRATLDSKNYGVSN</sequence>
<accession>A0A370CJ22</accession>
<organism evidence="2 3">
    <name type="scientific">Candidatus Aquirickettsiella gammari</name>
    <dbReference type="NCBI Taxonomy" id="2016198"/>
    <lineage>
        <taxon>Bacteria</taxon>
        <taxon>Pseudomonadati</taxon>
        <taxon>Pseudomonadota</taxon>
        <taxon>Gammaproteobacteria</taxon>
        <taxon>Legionellales</taxon>
        <taxon>Coxiellaceae</taxon>
        <taxon>Candidatus Aquirickettsiella</taxon>
    </lineage>
</organism>
<feature type="region of interest" description="Disordered" evidence="1">
    <location>
        <begin position="570"/>
        <end position="591"/>
    </location>
</feature>
<keyword evidence="3" id="KW-1185">Reference proteome</keyword>
<evidence type="ECO:0000313" key="3">
    <source>
        <dbReference type="Proteomes" id="UP000226429"/>
    </source>
</evidence>
<comment type="caution">
    <text evidence="2">The sequence shown here is derived from an EMBL/GenBank/DDBJ whole genome shotgun (WGS) entry which is preliminary data.</text>
</comment>
<reference evidence="2 3" key="2">
    <citation type="journal article" date="2018" name="J. Invertebr. Pathol.">
        <title>'Candidatus Aquirickettsiella gammari' (Gammaproteobacteria: Legionellales: Coxiellaceae): A bacterial pathogen of the freshwater crustacean Gammarus fossarum (Malacostraca: Amphipoda).</title>
        <authorList>
            <person name="Bojko J."/>
            <person name="Dunn A.M."/>
            <person name="Stebbing P.D."/>
            <person name="van Aerle R."/>
            <person name="Bacela-Spychalska K."/>
            <person name="Bean T.P."/>
            <person name="Urrutia A."/>
            <person name="Stentiford G.D."/>
        </authorList>
    </citation>
    <scope>NUCLEOTIDE SEQUENCE [LARGE SCALE GENOMIC DNA]</scope>
    <source>
        <strain evidence="2">RA15029</strain>
    </source>
</reference>